<dbReference type="SUPFAM" id="SSF47413">
    <property type="entry name" value="lambda repressor-like DNA-binding domains"/>
    <property type="match status" value="1"/>
</dbReference>
<comment type="caution">
    <text evidence="2">The sequence shown here is derived from an EMBL/GenBank/DDBJ whole genome shotgun (WGS) entry which is preliminary data.</text>
</comment>
<dbReference type="Pfam" id="PF13560">
    <property type="entry name" value="HTH_31"/>
    <property type="match status" value="1"/>
</dbReference>
<dbReference type="Gene3D" id="1.10.260.40">
    <property type="entry name" value="lambda repressor-like DNA-binding domains"/>
    <property type="match status" value="1"/>
</dbReference>
<proteinExistence type="predicted"/>
<dbReference type="Proteomes" id="UP000587462">
    <property type="component" value="Unassembled WGS sequence"/>
</dbReference>
<evidence type="ECO:0000313" key="3">
    <source>
        <dbReference type="Proteomes" id="UP000587462"/>
    </source>
</evidence>
<feature type="domain" description="HTH cro/C1-type" evidence="1">
    <location>
        <begin position="10"/>
        <end position="62"/>
    </location>
</feature>
<gene>
    <name evidence="2" type="ORF">HG542_06500</name>
</gene>
<evidence type="ECO:0000259" key="1">
    <source>
        <dbReference type="PROSITE" id="PS50943"/>
    </source>
</evidence>
<dbReference type="InterPro" id="IPR010982">
    <property type="entry name" value="Lambda_DNA-bd_dom_sf"/>
</dbReference>
<dbReference type="EMBL" id="JABBXF010000010">
    <property type="protein sequence ID" value="NVK77309.1"/>
    <property type="molecule type" value="Genomic_DNA"/>
</dbReference>
<name>A0A7Y7E6H9_STRMO</name>
<dbReference type="SMART" id="SM00530">
    <property type="entry name" value="HTH_XRE"/>
    <property type="match status" value="1"/>
</dbReference>
<evidence type="ECO:0000313" key="2">
    <source>
        <dbReference type="EMBL" id="NVK77309.1"/>
    </source>
</evidence>
<dbReference type="CDD" id="cd00093">
    <property type="entry name" value="HTH_XRE"/>
    <property type="match status" value="1"/>
</dbReference>
<accession>A0A7Y7E6H9</accession>
<protein>
    <submittedName>
        <fullName evidence="2">Helix-turn-helix transcriptional regulator</fullName>
    </submittedName>
</protein>
<keyword evidence="3" id="KW-1185">Reference proteome</keyword>
<dbReference type="AlphaFoldDB" id="A0A7Y7E6H9"/>
<dbReference type="GO" id="GO:0003677">
    <property type="term" value="F:DNA binding"/>
    <property type="evidence" value="ECO:0007669"/>
    <property type="project" value="InterPro"/>
</dbReference>
<dbReference type="InterPro" id="IPR043917">
    <property type="entry name" value="DUF5753"/>
</dbReference>
<reference evidence="2 3" key="1">
    <citation type="submission" date="2020-04" db="EMBL/GenBank/DDBJ databases">
        <title>Draft Genome Sequence of Streptomyces morookaense DSM 40503, an 8-azaguanine-producing strain.</title>
        <authorList>
            <person name="Qi J."/>
            <person name="Gao J.-M."/>
        </authorList>
    </citation>
    <scope>NUCLEOTIDE SEQUENCE [LARGE SCALE GENOMIC DNA]</scope>
    <source>
        <strain evidence="2 3">DSM 40503</strain>
    </source>
</reference>
<dbReference type="InterPro" id="IPR001387">
    <property type="entry name" value="Cro/C1-type_HTH"/>
</dbReference>
<sequence>MGWGFFGRELKRRREAAGLTQQELGMRVFCSGSYIGQFETAIRKPQLDVAQRIDVVLETDGFFERVWEELFNSSPYAEWFTEAAYLQGLATSICEYAPVFVPGLLQTAAYARAVFLGGFPFAPDSEIEKRVAARLERQRILQDPTTPLLWVVLDENVLRRKIGGAAVMHEQLMRVASVAHERRMGVQVLPFDAGAPAVGGSLTLMAFDDAPPVAYCEGHRTGNLLDDPAVVAHCQRSYDLVRAAALSPEASLSLIDSVAEEYADER</sequence>
<organism evidence="2 3">
    <name type="scientific">Streptomyces morookaense</name>
    <name type="common">Streptoverticillium morookaense</name>
    <dbReference type="NCBI Taxonomy" id="1970"/>
    <lineage>
        <taxon>Bacteria</taxon>
        <taxon>Bacillati</taxon>
        <taxon>Actinomycetota</taxon>
        <taxon>Actinomycetes</taxon>
        <taxon>Kitasatosporales</taxon>
        <taxon>Streptomycetaceae</taxon>
        <taxon>Streptomyces</taxon>
    </lineage>
</organism>
<dbReference type="Pfam" id="PF19054">
    <property type="entry name" value="DUF5753"/>
    <property type="match status" value="1"/>
</dbReference>
<dbReference type="PROSITE" id="PS50943">
    <property type="entry name" value="HTH_CROC1"/>
    <property type="match status" value="1"/>
</dbReference>